<dbReference type="RefSeq" id="XP_031939511.1">
    <property type="nucleotide sequence ID" value="XM_032087623.1"/>
</dbReference>
<gene>
    <name evidence="7" type="ORF">BDV37DRAFT_285000</name>
</gene>
<keyword evidence="5 6" id="KW-0472">Membrane</keyword>
<feature type="transmembrane region" description="Helical" evidence="6">
    <location>
        <begin position="33"/>
        <end position="51"/>
    </location>
</feature>
<evidence type="ECO:0000256" key="5">
    <source>
        <dbReference type="ARBA" id="ARBA00023136"/>
    </source>
</evidence>
<dbReference type="OrthoDB" id="4139357at2759"/>
<organism evidence="7 8">
    <name type="scientific">Aspergillus pseudonomiae</name>
    <dbReference type="NCBI Taxonomy" id="1506151"/>
    <lineage>
        <taxon>Eukaryota</taxon>
        <taxon>Fungi</taxon>
        <taxon>Dikarya</taxon>
        <taxon>Ascomycota</taxon>
        <taxon>Pezizomycotina</taxon>
        <taxon>Eurotiomycetes</taxon>
        <taxon>Eurotiomycetidae</taxon>
        <taxon>Eurotiales</taxon>
        <taxon>Aspergillaceae</taxon>
        <taxon>Aspergillus</taxon>
        <taxon>Aspergillus subgen. Circumdati</taxon>
    </lineage>
</organism>
<dbReference type="PANTHER" id="PTHR23501:SF156">
    <property type="entry name" value="TRANSPORTER, PUTATIVE-RELATED"/>
    <property type="match status" value="1"/>
</dbReference>
<dbReference type="EMBL" id="ML736791">
    <property type="protein sequence ID" value="KAE8402192.1"/>
    <property type="molecule type" value="Genomic_DNA"/>
</dbReference>
<keyword evidence="4 6" id="KW-1133">Transmembrane helix</keyword>
<reference evidence="7 8" key="1">
    <citation type="submission" date="2019-04" db="EMBL/GenBank/DDBJ databases">
        <authorList>
            <consortium name="DOE Joint Genome Institute"/>
            <person name="Mondo S."/>
            <person name="Kjaerbolling I."/>
            <person name="Vesth T."/>
            <person name="Frisvad J.C."/>
            <person name="Nybo J.L."/>
            <person name="Theobald S."/>
            <person name="Kildgaard S."/>
            <person name="Isbrandt T."/>
            <person name="Kuo A."/>
            <person name="Sato A."/>
            <person name="Lyhne E.K."/>
            <person name="Kogle M.E."/>
            <person name="Wiebenga A."/>
            <person name="Kun R.S."/>
            <person name="Lubbers R.J."/>
            <person name="Makela M.R."/>
            <person name="Barry K."/>
            <person name="Chovatia M."/>
            <person name="Clum A."/>
            <person name="Daum C."/>
            <person name="Haridas S."/>
            <person name="He G."/>
            <person name="LaButti K."/>
            <person name="Lipzen A."/>
            <person name="Riley R."/>
            <person name="Salamov A."/>
            <person name="Simmons B.A."/>
            <person name="Magnuson J.K."/>
            <person name="Henrissat B."/>
            <person name="Mortensen U.H."/>
            <person name="Larsen T.O."/>
            <person name="Devries R.P."/>
            <person name="Grigoriev I.V."/>
            <person name="Machida M."/>
            <person name="Baker S.E."/>
            <person name="Andersen M.R."/>
            <person name="Cantor M.N."/>
            <person name="Hua S.X."/>
        </authorList>
    </citation>
    <scope>NUCLEOTIDE SEQUENCE [LARGE SCALE GENOMIC DNA]</scope>
    <source>
        <strain evidence="7 8">CBS 119388</strain>
    </source>
</reference>
<sequence length="176" mass="19977">MDWIGMLLFLTGSTLFALPLSWAGNMYPWGSWRTILPLVIGAMTLLIFTLYEARPAEPIFPYRIFRSQTAQMALIGSFIHGMVLYTLLTYLPLFFQTVHLETPLESAISILPFCCVLMAFTGIAAWTVDYFRHYRWEVWTEWIFLAPSKSSRVPGIGTIFTVPPIPMQASAPTAED</sequence>
<protein>
    <submittedName>
        <fullName evidence="7">Uncharacterized protein</fullName>
    </submittedName>
</protein>
<dbReference type="SUPFAM" id="SSF103473">
    <property type="entry name" value="MFS general substrate transporter"/>
    <property type="match status" value="1"/>
</dbReference>
<dbReference type="InterPro" id="IPR010573">
    <property type="entry name" value="MFS_Str1/Tri12-like"/>
</dbReference>
<dbReference type="AlphaFoldDB" id="A0A5N7D6Y6"/>
<comment type="subcellular location">
    <subcellularLocation>
        <location evidence="1">Membrane</location>
        <topology evidence="1">Multi-pass membrane protein</topology>
    </subcellularLocation>
</comment>
<name>A0A5N7D6Y6_9EURO</name>
<proteinExistence type="predicted"/>
<evidence type="ECO:0000256" key="2">
    <source>
        <dbReference type="ARBA" id="ARBA00022448"/>
    </source>
</evidence>
<dbReference type="PANTHER" id="PTHR23501">
    <property type="entry name" value="MAJOR FACILITATOR SUPERFAMILY"/>
    <property type="match status" value="1"/>
</dbReference>
<dbReference type="Pfam" id="PF06609">
    <property type="entry name" value="TRI12"/>
    <property type="match status" value="1"/>
</dbReference>
<keyword evidence="8" id="KW-1185">Reference proteome</keyword>
<keyword evidence="3 6" id="KW-0812">Transmembrane</keyword>
<evidence type="ECO:0000313" key="7">
    <source>
        <dbReference type="EMBL" id="KAE8402192.1"/>
    </source>
</evidence>
<evidence type="ECO:0000256" key="4">
    <source>
        <dbReference type="ARBA" id="ARBA00022989"/>
    </source>
</evidence>
<keyword evidence="2" id="KW-0813">Transport</keyword>
<feature type="transmembrane region" description="Helical" evidence="6">
    <location>
        <begin position="72"/>
        <end position="95"/>
    </location>
</feature>
<evidence type="ECO:0000256" key="3">
    <source>
        <dbReference type="ARBA" id="ARBA00022692"/>
    </source>
</evidence>
<dbReference type="GO" id="GO:0022857">
    <property type="term" value="F:transmembrane transporter activity"/>
    <property type="evidence" value="ECO:0007669"/>
    <property type="project" value="InterPro"/>
</dbReference>
<dbReference type="InterPro" id="IPR036259">
    <property type="entry name" value="MFS_trans_sf"/>
</dbReference>
<dbReference type="GeneID" id="43672314"/>
<evidence type="ECO:0000313" key="8">
    <source>
        <dbReference type="Proteomes" id="UP000325579"/>
    </source>
</evidence>
<dbReference type="Proteomes" id="UP000325579">
    <property type="component" value="Unassembled WGS sequence"/>
</dbReference>
<evidence type="ECO:0000256" key="6">
    <source>
        <dbReference type="SAM" id="Phobius"/>
    </source>
</evidence>
<dbReference type="GO" id="GO:0005886">
    <property type="term" value="C:plasma membrane"/>
    <property type="evidence" value="ECO:0007669"/>
    <property type="project" value="TreeGrafter"/>
</dbReference>
<evidence type="ECO:0000256" key="1">
    <source>
        <dbReference type="ARBA" id="ARBA00004141"/>
    </source>
</evidence>
<feature type="transmembrane region" description="Helical" evidence="6">
    <location>
        <begin position="107"/>
        <end position="128"/>
    </location>
</feature>
<accession>A0A5N7D6Y6</accession>